<dbReference type="Proteomes" id="UP000594800">
    <property type="component" value="Chromosome"/>
</dbReference>
<accession>A0A7S9LWV6</accession>
<dbReference type="InterPro" id="IPR050832">
    <property type="entry name" value="Bact_Acetyltransf"/>
</dbReference>
<dbReference type="PROSITE" id="PS51186">
    <property type="entry name" value="GNAT"/>
    <property type="match status" value="1"/>
</dbReference>
<keyword evidence="2" id="KW-0012">Acyltransferase</keyword>
<evidence type="ECO:0000313" key="5">
    <source>
        <dbReference type="Proteomes" id="UP000594800"/>
    </source>
</evidence>
<dbReference type="InterPro" id="IPR000182">
    <property type="entry name" value="GNAT_dom"/>
</dbReference>
<dbReference type="AlphaFoldDB" id="A0A7S9LWV6"/>
<name>A0A7S9LWV6_9RHOB</name>
<feature type="domain" description="N-acetyltransferase" evidence="3">
    <location>
        <begin position="8"/>
        <end position="170"/>
    </location>
</feature>
<evidence type="ECO:0000313" key="4">
    <source>
        <dbReference type="EMBL" id="QPH56250.1"/>
    </source>
</evidence>
<sequence length="170" mass="18336">MGCGLFVLILRTATRDDVPGVEALLQRSYPRLLKADYAPSVLVTALPLISRAQPRLVACGTYYVIEDEGAVVAAGGWTAVPPQGHGRIEGVAHVRHVATDPDRTRAGLGRHLMEHIVAAARAAGHTRMDSQSTLTAVPFYRAMGFTEIGPIEIELRPGIVFPAMAMTRRI</sequence>
<dbReference type="CDD" id="cd04301">
    <property type="entry name" value="NAT_SF"/>
    <property type="match status" value="1"/>
</dbReference>
<dbReference type="PANTHER" id="PTHR43877:SF1">
    <property type="entry name" value="ACETYLTRANSFERASE"/>
    <property type="match status" value="1"/>
</dbReference>
<dbReference type="InterPro" id="IPR016181">
    <property type="entry name" value="Acyl_CoA_acyltransferase"/>
</dbReference>
<dbReference type="GO" id="GO:0016747">
    <property type="term" value="F:acyltransferase activity, transferring groups other than amino-acyl groups"/>
    <property type="evidence" value="ECO:0007669"/>
    <property type="project" value="InterPro"/>
</dbReference>
<dbReference type="EMBL" id="CP064942">
    <property type="protein sequence ID" value="QPH56250.1"/>
    <property type="molecule type" value="Genomic_DNA"/>
</dbReference>
<gene>
    <name evidence="4" type="ORF">I0K15_16555</name>
</gene>
<dbReference type="KEGG" id="poz:I0K15_16555"/>
<evidence type="ECO:0000256" key="2">
    <source>
        <dbReference type="ARBA" id="ARBA00023315"/>
    </source>
</evidence>
<dbReference type="Gene3D" id="3.40.630.30">
    <property type="match status" value="1"/>
</dbReference>
<evidence type="ECO:0000259" key="3">
    <source>
        <dbReference type="PROSITE" id="PS51186"/>
    </source>
</evidence>
<keyword evidence="1 4" id="KW-0808">Transferase</keyword>
<dbReference type="SUPFAM" id="SSF55729">
    <property type="entry name" value="Acyl-CoA N-acyltransferases (Nat)"/>
    <property type="match status" value="1"/>
</dbReference>
<dbReference type="Pfam" id="PF13508">
    <property type="entry name" value="Acetyltransf_7"/>
    <property type="match status" value="1"/>
</dbReference>
<keyword evidence="5" id="KW-1185">Reference proteome</keyword>
<proteinExistence type="predicted"/>
<evidence type="ECO:0000256" key="1">
    <source>
        <dbReference type="ARBA" id="ARBA00022679"/>
    </source>
</evidence>
<reference evidence="4 5" key="1">
    <citation type="submission" date="2020-11" db="EMBL/GenBank/DDBJ databases">
        <title>Description of Pontivivens ytuae sp. nov. isolated from deep sea sediment of Mariana Trench.</title>
        <authorList>
            <person name="Wang Z."/>
            <person name="Sun Q.-L."/>
            <person name="Xu X.-D."/>
            <person name="Tang Y.-Z."/>
            <person name="Zhang J."/>
        </authorList>
    </citation>
    <scope>NUCLEOTIDE SEQUENCE [LARGE SCALE GENOMIC DNA]</scope>
    <source>
        <strain evidence="4 5">MT2928</strain>
    </source>
</reference>
<dbReference type="PANTHER" id="PTHR43877">
    <property type="entry name" value="AMINOALKYLPHOSPHONATE N-ACETYLTRANSFERASE-RELATED-RELATED"/>
    <property type="match status" value="1"/>
</dbReference>
<organism evidence="4 5">
    <name type="scientific">Pontivivens ytuae</name>
    <dbReference type="NCBI Taxonomy" id="2789856"/>
    <lineage>
        <taxon>Bacteria</taxon>
        <taxon>Pseudomonadati</taxon>
        <taxon>Pseudomonadota</taxon>
        <taxon>Alphaproteobacteria</taxon>
        <taxon>Rhodobacterales</taxon>
        <taxon>Paracoccaceae</taxon>
        <taxon>Pontivivens</taxon>
    </lineage>
</organism>
<protein>
    <submittedName>
        <fullName evidence="4">GNAT family N-acetyltransferase</fullName>
    </submittedName>
</protein>